<dbReference type="GO" id="GO:0003677">
    <property type="term" value="F:DNA binding"/>
    <property type="evidence" value="ECO:0007669"/>
    <property type="project" value="UniProtKB-KW"/>
</dbReference>
<proteinExistence type="predicted"/>
<evidence type="ECO:0000256" key="1">
    <source>
        <dbReference type="ARBA" id="ARBA00023125"/>
    </source>
</evidence>
<dbReference type="InterPro" id="IPR036388">
    <property type="entry name" value="WH-like_DNA-bd_sf"/>
</dbReference>
<dbReference type="Pfam" id="PF00486">
    <property type="entry name" value="Trans_reg_C"/>
    <property type="match status" value="1"/>
</dbReference>
<dbReference type="Proteomes" id="UP000712673">
    <property type="component" value="Unassembled WGS sequence"/>
</dbReference>
<dbReference type="GO" id="GO:0006355">
    <property type="term" value="P:regulation of DNA-templated transcription"/>
    <property type="evidence" value="ECO:0007669"/>
    <property type="project" value="InterPro"/>
</dbReference>
<sequence length="203" mass="22618">MVERAHWHFAPFHLDLEDERLWCGTEVIHLTTKAFTVLRHLVEHAGQLVTKEDLFAAGWEGMYVSDAALVDDLLQQGRLQTDTRAQHTVQSVETTTVGVPASIRQLLDRQFEQLQPQEQVLLEAASVVGAEFAAAAVAAGLDEEIAAIEVSCEAFARRGQFLRALDPVEWPDGTLTARYRFLHRHARIRSGAPKPGPYISLVI</sequence>
<comment type="caution">
    <text evidence="3">The sequence shown here is derived from an EMBL/GenBank/DDBJ whole genome shotgun (WGS) entry which is preliminary data.</text>
</comment>
<keyword evidence="1" id="KW-0238">DNA-binding</keyword>
<dbReference type="SUPFAM" id="SSF46894">
    <property type="entry name" value="C-terminal effector domain of the bipartite response regulators"/>
    <property type="match status" value="1"/>
</dbReference>
<dbReference type="GO" id="GO:0000160">
    <property type="term" value="P:phosphorelay signal transduction system"/>
    <property type="evidence" value="ECO:0007669"/>
    <property type="project" value="InterPro"/>
</dbReference>
<evidence type="ECO:0000259" key="2">
    <source>
        <dbReference type="Pfam" id="PF00486"/>
    </source>
</evidence>
<evidence type="ECO:0000313" key="4">
    <source>
        <dbReference type="Proteomes" id="UP000712673"/>
    </source>
</evidence>
<reference evidence="3" key="1">
    <citation type="submission" date="2019-03" db="EMBL/GenBank/DDBJ databases">
        <title>Lake Tanganyika Metagenome-Assembled Genomes (MAGs).</title>
        <authorList>
            <person name="Tran P."/>
        </authorList>
    </citation>
    <scope>NUCLEOTIDE SEQUENCE</scope>
    <source>
        <strain evidence="3">K_DeepCast_65m_m2_066</strain>
    </source>
</reference>
<dbReference type="InterPro" id="IPR016032">
    <property type="entry name" value="Sig_transdc_resp-reg_C-effctor"/>
</dbReference>
<organism evidence="3 4">
    <name type="scientific">Tectimicrobiota bacterium</name>
    <dbReference type="NCBI Taxonomy" id="2528274"/>
    <lineage>
        <taxon>Bacteria</taxon>
        <taxon>Pseudomonadati</taxon>
        <taxon>Nitrospinota/Tectimicrobiota group</taxon>
        <taxon>Candidatus Tectimicrobiota</taxon>
    </lineage>
</organism>
<accession>A0A937W7E6</accession>
<dbReference type="AlphaFoldDB" id="A0A937W7E6"/>
<feature type="domain" description="OmpR/PhoB-type" evidence="2">
    <location>
        <begin position="26"/>
        <end position="84"/>
    </location>
</feature>
<dbReference type="InterPro" id="IPR001867">
    <property type="entry name" value="OmpR/PhoB-type_DNA-bd"/>
</dbReference>
<evidence type="ECO:0000313" key="3">
    <source>
        <dbReference type="EMBL" id="MBM3226839.1"/>
    </source>
</evidence>
<gene>
    <name evidence="3" type="ORF">FJZ47_23995</name>
</gene>
<dbReference type="Gene3D" id="1.10.10.10">
    <property type="entry name" value="Winged helix-like DNA-binding domain superfamily/Winged helix DNA-binding domain"/>
    <property type="match status" value="1"/>
</dbReference>
<protein>
    <recommendedName>
        <fullName evidence="2">OmpR/PhoB-type domain-containing protein</fullName>
    </recommendedName>
</protein>
<name>A0A937W7E6_UNCTE</name>
<dbReference type="EMBL" id="VGLS01001072">
    <property type="protein sequence ID" value="MBM3226839.1"/>
    <property type="molecule type" value="Genomic_DNA"/>
</dbReference>